<protein>
    <recommendedName>
        <fullName evidence="4">Tryptophan 2-monooxygenase</fullName>
        <ecNumber evidence="3">1.13.12.3</ecNumber>
    </recommendedName>
</protein>
<dbReference type="InterPro" id="IPR050281">
    <property type="entry name" value="Flavin_monoamine_oxidase"/>
</dbReference>
<gene>
    <name evidence="9" type="ORF">FRZ61_12760</name>
</gene>
<evidence type="ECO:0000256" key="6">
    <source>
        <dbReference type="ARBA" id="ARBA00047321"/>
    </source>
</evidence>
<dbReference type="GO" id="GO:0009851">
    <property type="term" value="P:auxin biosynthetic process"/>
    <property type="evidence" value="ECO:0007669"/>
    <property type="project" value="UniProtKB-KW"/>
</dbReference>
<dbReference type="PANTHER" id="PTHR10742:SF410">
    <property type="entry name" value="LYSINE-SPECIFIC HISTONE DEMETHYLASE 2"/>
    <property type="match status" value="1"/>
</dbReference>
<evidence type="ECO:0000256" key="5">
    <source>
        <dbReference type="ARBA" id="ARBA00023070"/>
    </source>
</evidence>
<organism evidence="9 10">
    <name type="scientific">Hypericibacter adhaerens</name>
    <dbReference type="NCBI Taxonomy" id="2602016"/>
    <lineage>
        <taxon>Bacteria</taxon>
        <taxon>Pseudomonadati</taxon>
        <taxon>Pseudomonadota</taxon>
        <taxon>Alphaproteobacteria</taxon>
        <taxon>Rhodospirillales</taxon>
        <taxon>Dongiaceae</taxon>
        <taxon>Hypericibacter</taxon>
    </lineage>
</organism>
<evidence type="ECO:0000256" key="1">
    <source>
        <dbReference type="ARBA" id="ARBA00004814"/>
    </source>
</evidence>
<dbReference type="SUPFAM" id="SSF51905">
    <property type="entry name" value="FAD/NAD(P)-binding domain"/>
    <property type="match status" value="1"/>
</dbReference>
<proteinExistence type="inferred from homology"/>
<accession>A0A5J6MVM7</accession>
<dbReference type="Proteomes" id="UP000325797">
    <property type="component" value="Chromosome"/>
</dbReference>
<comment type="pathway">
    <text evidence="1">Plant hormone metabolism; auxin biosynthesis.</text>
</comment>
<dbReference type="SUPFAM" id="SSF54373">
    <property type="entry name" value="FAD-linked reductases, C-terminal domain"/>
    <property type="match status" value="1"/>
</dbReference>
<reference evidence="9 10" key="1">
    <citation type="submission" date="2019-08" db="EMBL/GenBank/DDBJ databases">
        <title>Hyperibacter terrae gen. nov., sp. nov. and Hyperibacter viscosus sp. nov., two new members in the family Rhodospirillaceae isolated from the rhizosphere of Hypericum perforatum.</title>
        <authorList>
            <person name="Noviana Z."/>
        </authorList>
    </citation>
    <scope>NUCLEOTIDE SEQUENCE [LARGE SCALE GENOMIC DNA]</scope>
    <source>
        <strain evidence="9 10">R5959</strain>
    </source>
</reference>
<evidence type="ECO:0000256" key="2">
    <source>
        <dbReference type="ARBA" id="ARBA00005833"/>
    </source>
</evidence>
<comment type="similarity">
    <text evidence="2">Belongs to the tryptophan 2-monooxygenase family.</text>
</comment>
<dbReference type="RefSeq" id="WP_151115823.1">
    <property type="nucleotide sequence ID" value="NZ_CP042582.1"/>
</dbReference>
<name>A0A5J6MVM7_9PROT</name>
<keyword evidence="5" id="KW-0073">Auxin biosynthesis</keyword>
<dbReference type="GO" id="GO:0050361">
    <property type="term" value="F:tryptophan 2-monooxygenase activity"/>
    <property type="evidence" value="ECO:0007669"/>
    <property type="project" value="UniProtKB-EC"/>
</dbReference>
<dbReference type="EMBL" id="CP042582">
    <property type="protein sequence ID" value="QEX21351.1"/>
    <property type="molecule type" value="Genomic_DNA"/>
</dbReference>
<dbReference type="AlphaFoldDB" id="A0A5J6MVM7"/>
<sequence>MRSLSLSRRAVLGGLAALSLPFPRAFAQEPDVVIVGAGAAGLAAARTLIDKGRSVVVIEARDRIGGRAWTDNATFGGIPFDHGCSWLHSSNRNPWTPIAKDGNYTLLNHDEAEETVFVGDRHANDDELADYGRAWNRLRGAVAAAGRAGKDVSAASVSPRDESWIWVAESWIGPMSMGKDLEDFSCQDWWNLAETEPNLMIREGFGALVARYGQDLPVRLSTPARRIAWGGDGVAVETDAGTIKARIGIVTVPLGVLAAESIAFDPPLPDWKRDAIAGLPMGLLAKAPLQLDGETFGLPENSWLSYKAASTEACFFLVRPFGFDLMIGFLGGSCAWDLTKQGDAAGVAFAQEKLRDMLGSGLDKHVVRGAFTGWGRDPWSLGAYASTRPGAYAARAAIRRPVEDRLFFAGEACAGTYAETCGGAMRSGVETANEVERRLG</sequence>
<dbReference type="InterPro" id="IPR002937">
    <property type="entry name" value="Amino_oxidase"/>
</dbReference>
<dbReference type="InterPro" id="IPR036188">
    <property type="entry name" value="FAD/NAD-bd_sf"/>
</dbReference>
<comment type="catalytic activity">
    <reaction evidence="6">
        <text>L-tryptophan + O2 = indole-3-acetamide + CO2 + H2O</text>
        <dbReference type="Rhea" id="RHEA:16165"/>
        <dbReference type="ChEBI" id="CHEBI:15377"/>
        <dbReference type="ChEBI" id="CHEBI:15379"/>
        <dbReference type="ChEBI" id="CHEBI:16031"/>
        <dbReference type="ChEBI" id="CHEBI:16526"/>
        <dbReference type="ChEBI" id="CHEBI:57912"/>
        <dbReference type="EC" id="1.13.12.3"/>
    </reaction>
</comment>
<evidence type="ECO:0000313" key="9">
    <source>
        <dbReference type="EMBL" id="QEX21351.1"/>
    </source>
</evidence>
<dbReference type="EC" id="1.13.12.3" evidence="3"/>
<evidence type="ECO:0000259" key="8">
    <source>
        <dbReference type="Pfam" id="PF01593"/>
    </source>
</evidence>
<evidence type="ECO:0000256" key="3">
    <source>
        <dbReference type="ARBA" id="ARBA00012535"/>
    </source>
</evidence>
<feature type="domain" description="Amine oxidase" evidence="8">
    <location>
        <begin position="188"/>
        <end position="435"/>
    </location>
</feature>
<dbReference type="OrthoDB" id="9790035at2"/>
<feature type="signal peptide" evidence="7">
    <location>
        <begin position="1"/>
        <end position="27"/>
    </location>
</feature>
<keyword evidence="7" id="KW-0732">Signal</keyword>
<dbReference type="KEGG" id="hadh:FRZ61_12760"/>
<feature type="domain" description="Amine oxidase" evidence="8">
    <location>
        <begin position="40"/>
        <end position="140"/>
    </location>
</feature>
<feature type="chain" id="PRO_5023871946" description="Tryptophan 2-monooxygenase" evidence="7">
    <location>
        <begin position="28"/>
        <end position="440"/>
    </location>
</feature>
<evidence type="ECO:0000256" key="4">
    <source>
        <dbReference type="ARBA" id="ARBA00017871"/>
    </source>
</evidence>
<dbReference type="PRINTS" id="PR00420">
    <property type="entry name" value="RNGMNOXGNASE"/>
</dbReference>
<evidence type="ECO:0000256" key="7">
    <source>
        <dbReference type="SAM" id="SignalP"/>
    </source>
</evidence>
<dbReference type="Pfam" id="PF01593">
    <property type="entry name" value="Amino_oxidase"/>
    <property type="match status" value="2"/>
</dbReference>
<evidence type="ECO:0000313" key="10">
    <source>
        <dbReference type="Proteomes" id="UP000325797"/>
    </source>
</evidence>
<keyword evidence="10" id="KW-1185">Reference proteome</keyword>
<dbReference type="Gene3D" id="3.50.50.60">
    <property type="entry name" value="FAD/NAD(P)-binding domain"/>
    <property type="match status" value="1"/>
</dbReference>
<dbReference type="PANTHER" id="PTHR10742">
    <property type="entry name" value="FLAVIN MONOAMINE OXIDASE"/>
    <property type="match status" value="1"/>
</dbReference>